<feature type="transmembrane region" description="Helical" evidence="1">
    <location>
        <begin position="35"/>
        <end position="52"/>
    </location>
</feature>
<dbReference type="AlphaFoldDB" id="A0A370DSJ3"/>
<dbReference type="Proteomes" id="UP000254771">
    <property type="component" value="Unassembled WGS sequence"/>
</dbReference>
<evidence type="ECO:0000313" key="3">
    <source>
        <dbReference type="Proteomes" id="UP000254771"/>
    </source>
</evidence>
<reference evidence="2 3" key="1">
    <citation type="journal article" date="2018" name="ISME J.">
        <title>Endosymbiont genomes yield clues of tubeworm success.</title>
        <authorList>
            <person name="Li Y."/>
            <person name="Liles M.R."/>
            <person name="Halanych K.M."/>
        </authorList>
    </citation>
    <scope>NUCLEOTIDE SEQUENCE [LARGE SCALE GENOMIC DNA]</scope>
    <source>
        <strain evidence="2">A1462</strain>
    </source>
</reference>
<gene>
    <name evidence="2" type="ORF">DIZ78_01610</name>
</gene>
<protein>
    <submittedName>
        <fullName evidence="2">Uncharacterized protein</fullName>
    </submittedName>
</protein>
<sequence length="67" mass="7556">MADILQGIQADQAPCSLLLAISYALAALFRRLFNAFSTFVFFFECFSFLSFASKPHVAFQINYAHRA</sequence>
<evidence type="ECO:0000313" key="2">
    <source>
        <dbReference type="EMBL" id="RDH88112.1"/>
    </source>
</evidence>
<organism evidence="2 3">
    <name type="scientific">endosymbiont of Escarpia spicata</name>
    <dbReference type="NCBI Taxonomy" id="2200908"/>
    <lineage>
        <taxon>Bacteria</taxon>
        <taxon>Pseudomonadati</taxon>
        <taxon>Pseudomonadota</taxon>
        <taxon>Gammaproteobacteria</taxon>
        <taxon>sulfur-oxidizing symbionts</taxon>
    </lineage>
</organism>
<keyword evidence="1" id="KW-0472">Membrane</keyword>
<dbReference type="EMBL" id="QFXE01000002">
    <property type="protein sequence ID" value="RDH88112.1"/>
    <property type="molecule type" value="Genomic_DNA"/>
</dbReference>
<name>A0A370DSJ3_9GAMM</name>
<comment type="caution">
    <text evidence="2">The sequence shown here is derived from an EMBL/GenBank/DDBJ whole genome shotgun (WGS) entry which is preliminary data.</text>
</comment>
<evidence type="ECO:0000256" key="1">
    <source>
        <dbReference type="SAM" id="Phobius"/>
    </source>
</evidence>
<accession>A0A370DSJ3</accession>
<proteinExistence type="predicted"/>
<keyword evidence="1" id="KW-0812">Transmembrane</keyword>
<keyword evidence="3" id="KW-1185">Reference proteome</keyword>
<keyword evidence="1" id="KW-1133">Transmembrane helix</keyword>